<feature type="transmembrane region" description="Helical" evidence="5">
    <location>
        <begin position="106"/>
        <end position="125"/>
    </location>
</feature>
<reference evidence="6 7" key="1">
    <citation type="submission" date="2024-09" db="EMBL/GenBank/DDBJ databases">
        <authorList>
            <person name="D'Angelo T."/>
        </authorList>
    </citation>
    <scope>NUCLEOTIDE SEQUENCE [LARGE SCALE GENOMIC DNA]</scope>
    <source>
        <strain evidence="6">SAG AM-311-F02</strain>
    </source>
</reference>
<feature type="transmembrane region" description="Helical" evidence="5">
    <location>
        <begin position="20"/>
        <end position="46"/>
    </location>
</feature>
<accession>A0ABV6YPJ1</accession>
<dbReference type="InterPro" id="IPR000537">
    <property type="entry name" value="UbiA_prenyltransferase"/>
</dbReference>
<evidence type="ECO:0000256" key="2">
    <source>
        <dbReference type="ARBA" id="ARBA00022692"/>
    </source>
</evidence>
<keyword evidence="2 5" id="KW-0812">Transmembrane</keyword>
<evidence type="ECO:0000256" key="1">
    <source>
        <dbReference type="ARBA" id="ARBA00004141"/>
    </source>
</evidence>
<keyword evidence="4 5" id="KW-0472">Membrane</keyword>
<name>A0ABV6YPJ1_UNCEI</name>
<dbReference type="PANTHER" id="PTHR42723:SF1">
    <property type="entry name" value="CHLOROPHYLL SYNTHASE, CHLOROPLASTIC"/>
    <property type="match status" value="1"/>
</dbReference>
<gene>
    <name evidence="6" type="ORF">ACFL2Z_03580</name>
</gene>
<dbReference type="Gene3D" id="1.10.357.140">
    <property type="entry name" value="UbiA prenyltransferase"/>
    <property type="match status" value="1"/>
</dbReference>
<evidence type="ECO:0000256" key="5">
    <source>
        <dbReference type="SAM" id="Phobius"/>
    </source>
</evidence>
<dbReference type="InterPro" id="IPR050475">
    <property type="entry name" value="Prenyltransferase_related"/>
</dbReference>
<dbReference type="EMBL" id="JBHPEI010000049">
    <property type="protein sequence ID" value="MFC1799974.1"/>
    <property type="molecule type" value="Genomic_DNA"/>
</dbReference>
<feature type="transmembrane region" description="Helical" evidence="5">
    <location>
        <begin position="232"/>
        <end position="259"/>
    </location>
</feature>
<dbReference type="PANTHER" id="PTHR42723">
    <property type="entry name" value="CHLOROPHYLL SYNTHASE"/>
    <property type="match status" value="1"/>
</dbReference>
<evidence type="ECO:0000256" key="4">
    <source>
        <dbReference type="ARBA" id="ARBA00023136"/>
    </source>
</evidence>
<dbReference type="Pfam" id="PF01040">
    <property type="entry name" value="UbiA"/>
    <property type="match status" value="1"/>
</dbReference>
<comment type="subcellular location">
    <subcellularLocation>
        <location evidence="1">Membrane</location>
        <topology evidence="1">Multi-pass membrane protein</topology>
    </subcellularLocation>
</comment>
<evidence type="ECO:0000313" key="7">
    <source>
        <dbReference type="Proteomes" id="UP001594288"/>
    </source>
</evidence>
<keyword evidence="3 5" id="KW-1133">Transmembrane helix</keyword>
<feature type="transmembrane region" description="Helical" evidence="5">
    <location>
        <begin position="279"/>
        <end position="304"/>
    </location>
</feature>
<proteinExistence type="predicted"/>
<keyword evidence="7" id="KW-1185">Reference proteome</keyword>
<feature type="transmembrane region" description="Helical" evidence="5">
    <location>
        <begin position="155"/>
        <end position="177"/>
    </location>
</feature>
<sequence>MADRKAGGRVLKASGIGSRLVDLLFLFRPPLLVASSTFFFIGAISARLVSGRASSFALMPEALPNFLIYVMGIAVAFIVNQIFDVESDAVNKKAYLLPSGIVSRRAAAGLLAAICAVLLIVSALAGASVRYLIWIGLLLGLAYSMPPLRLKARPVLDLMANVAGFAVVGFALGWLVYEPQGPLMWFRLVPYALAMSGIFLNTCIPDEEGDRSVGDRTSCVVFGRNAVARAALVLLGLSGLTGLAVGETLCVLAVVAGLPGFIGVALDPSSRTSVVASQFAARFLLVLVCVKAPVLALLALLTYFASKSYYARRLGVSYPKVTGAERTKSS</sequence>
<dbReference type="InterPro" id="IPR044878">
    <property type="entry name" value="UbiA_sf"/>
</dbReference>
<protein>
    <submittedName>
        <fullName evidence="6">UbiA family prenyltransferase</fullName>
    </submittedName>
</protein>
<evidence type="ECO:0000256" key="3">
    <source>
        <dbReference type="ARBA" id="ARBA00022989"/>
    </source>
</evidence>
<organism evidence="6 7">
    <name type="scientific">Eiseniibacteriota bacterium</name>
    <dbReference type="NCBI Taxonomy" id="2212470"/>
    <lineage>
        <taxon>Bacteria</taxon>
        <taxon>Candidatus Eiseniibacteriota</taxon>
    </lineage>
</organism>
<comment type="caution">
    <text evidence="6">The sequence shown here is derived from an EMBL/GenBank/DDBJ whole genome shotgun (WGS) entry which is preliminary data.</text>
</comment>
<evidence type="ECO:0000313" key="6">
    <source>
        <dbReference type="EMBL" id="MFC1799974.1"/>
    </source>
</evidence>
<feature type="transmembrane region" description="Helical" evidence="5">
    <location>
        <begin position="66"/>
        <end position="85"/>
    </location>
</feature>
<dbReference type="Proteomes" id="UP001594288">
    <property type="component" value="Unassembled WGS sequence"/>
</dbReference>